<feature type="region of interest" description="Disordered" evidence="1">
    <location>
        <begin position="123"/>
        <end position="198"/>
    </location>
</feature>
<name>A0ABD3EW80_9STRA</name>
<protein>
    <recommendedName>
        <fullName evidence="4">Tubulin-specific chaperone A</fullName>
    </recommendedName>
</protein>
<proteinExistence type="predicted"/>
<evidence type="ECO:0000313" key="3">
    <source>
        <dbReference type="Proteomes" id="UP001632037"/>
    </source>
</evidence>
<comment type="caution">
    <text evidence="2">The sequence shown here is derived from an EMBL/GenBank/DDBJ whole genome shotgun (WGS) entry which is preliminary data.</text>
</comment>
<feature type="compositionally biased region" description="Acidic residues" evidence="1">
    <location>
        <begin position="182"/>
        <end position="198"/>
    </location>
</feature>
<organism evidence="2 3">
    <name type="scientific">Phytophthora oleae</name>
    <dbReference type="NCBI Taxonomy" id="2107226"/>
    <lineage>
        <taxon>Eukaryota</taxon>
        <taxon>Sar</taxon>
        <taxon>Stramenopiles</taxon>
        <taxon>Oomycota</taxon>
        <taxon>Peronosporomycetes</taxon>
        <taxon>Peronosporales</taxon>
        <taxon>Peronosporaceae</taxon>
        <taxon>Phytophthora</taxon>
    </lineage>
</organism>
<evidence type="ECO:0000313" key="2">
    <source>
        <dbReference type="EMBL" id="KAL3658542.1"/>
    </source>
</evidence>
<accession>A0ABD3EW80</accession>
<sequence>MANKVDRTLVARGRAIAAEDVASAQVLDARREVLRLQHHFPDTHSAMRAATRELTVAREVLADTRRVAEEADRNCEAAFAEARDRRFQTHRERYDALDDEIQDERLFAGEQGDDSAAFPEEIESGADESDDVDEDSDYEGYLDTLPPPQIPRTRSRGSVSPLSLSGEAEYTRSLQPSSRGEETEEPGVQDADDTGSDN</sequence>
<dbReference type="AlphaFoldDB" id="A0ABD3EW80"/>
<feature type="compositionally biased region" description="Acidic residues" evidence="1">
    <location>
        <begin position="123"/>
        <end position="140"/>
    </location>
</feature>
<reference evidence="2 3" key="1">
    <citation type="submission" date="2024-09" db="EMBL/GenBank/DDBJ databases">
        <title>Genome sequencing and assembly of Phytophthora oleae, isolate VK10A, causative agent of rot of olive drupes.</title>
        <authorList>
            <person name="Conti Taguali S."/>
            <person name="Riolo M."/>
            <person name="La Spada F."/>
            <person name="Cacciola S.O."/>
            <person name="Dionisio G."/>
        </authorList>
    </citation>
    <scope>NUCLEOTIDE SEQUENCE [LARGE SCALE GENOMIC DNA]</scope>
    <source>
        <strain evidence="2 3">VK10A</strain>
    </source>
</reference>
<dbReference type="EMBL" id="JBIMZQ010000053">
    <property type="protein sequence ID" value="KAL3658542.1"/>
    <property type="molecule type" value="Genomic_DNA"/>
</dbReference>
<evidence type="ECO:0000256" key="1">
    <source>
        <dbReference type="SAM" id="MobiDB-lite"/>
    </source>
</evidence>
<dbReference type="Proteomes" id="UP001632037">
    <property type="component" value="Unassembled WGS sequence"/>
</dbReference>
<evidence type="ECO:0008006" key="4">
    <source>
        <dbReference type="Google" id="ProtNLM"/>
    </source>
</evidence>
<gene>
    <name evidence="2" type="ORF">V7S43_016426</name>
</gene>
<keyword evidence="3" id="KW-1185">Reference proteome</keyword>